<dbReference type="InterPro" id="IPR004518">
    <property type="entry name" value="MazG-like_dom"/>
</dbReference>
<evidence type="ECO:0000313" key="3">
    <source>
        <dbReference type="Proteomes" id="UP000253597"/>
    </source>
</evidence>
<dbReference type="Pfam" id="PF03819">
    <property type="entry name" value="MazG"/>
    <property type="match status" value="1"/>
</dbReference>
<dbReference type="SUPFAM" id="SSF101386">
    <property type="entry name" value="all-alpha NTP pyrophosphatases"/>
    <property type="match status" value="1"/>
</dbReference>
<dbReference type="InterPro" id="IPR011379">
    <property type="entry name" value="MazG-related_GP37"/>
</dbReference>
<gene>
    <name evidence="2" type="ORF">DR116_0016775</name>
</gene>
<dbReference type="EMBL" id="QNGD03000008">
    <property type="protein sequence ID" value="RWQ72982.1"/>
    <property type="molecule type" value="Genomic_DNA"/>
</dbReference>
<protein>
    <recommendedName>
        <fullName evidence="1">NTP pyrophosphohydrolase MazG-like domain-containing protein</fullName>
    </recommendedName>
</protein>
<evidence type="ECO:0000313" key="2">
    <source>
        <dbReference type="EMBL" id="RWQ72982.1"/>
    </source>
</evidence>
<name>A0A9X8IYL3_BACCE</name>
<dbReference type="Gene3D" id="1.10.287.1080">
    <property type="entry name" value="MazG-like"/>
    <property type="match status" value="1"/>
</dbReference>
<proteinExistence type="predicted"/>
<organism evidence="2 3">
    <name type="scientific">Bacillus cereus</name>
    <dbReference type="NCBI Taxonomy" id="1396"/>
    <lineage>
        <taxon>Bacteria</taxon>
        <taxon>Bacillati</taxon>
        <taxon>Bacillota</taxon>
        <taxon>Bacilli</taxon>
        <taxon>Bacillales</taxon>
        <taxon>Bacillaceae</taxon>
        <taxon>Bacillus</taxon>
        <taxon>Bacillus cereus group</taxon>
    </lineage>
</organism>
<feature type="domain" description="NTP pyrophosphohydrolase MazG-like" evidence="1">
    <location>
        <begin position="118"/>
        <end position="206"/>
    </location>
</feature>
<accession>A0A9X8IYL3</accession>
<sequence>MRTCHKCGYLVGKYSDHNCKSKEETKVNGQTIKGNTGLGWTKVTTHEDKLSVEQEACNNAYMAVQGIRQAHAEKNCEQLWKCDFEGNKSPVFTFSDFDLSVRRTWKKQDFKDAVSNAALGLTGEAGEVADLIKKGVYHGRGFHGDLRVFPEALNASTKPVLREDIKDELSDVLFYVSAMAQEFGFTLEDVAKHNREKIEKRFPEGFSTEASAQKVDKAYAKNSNVFN</sequence>
<reference evidence="2 3" key="1">
    <citation type="submission" date="2019-01" db="EMBL/GenBank/DDBJ databases">
        <title>Draft genome sequence of heavy metal resistant Bacillus cereus NWUAB01.</title>
        <authorList>
            <person name="Babalola O."/>
            <person name="Aremu B.R."/>
            <person name="Ayangbenro A.S."/>
        </authorList>
    </citation>
    <scope>NUCLEOTIDE SEQUENCE [LARGE SCALE GENOMIC DNA]</scope>
    <source>
        <strain evidence="2 3">NWUAB01</strain>
    </source>
</reference>
<dbReference type="Proteomes" id="UP000253597">
    <property type="component" value="Unassembled WGS sequence"/>
</dbReference>
<dbReference type="AlphaFoldDB" id="A0A9X8IYL3"/>
<comment type="caution">
    <text evidence="2">The sequence shown here is derived from an EMBL/GenBank/DDBJ whole genome shotgun (WGS) entry which is preliminary data.</text>
</comment>
<evidence type="ECO:0000259" key="1">
    <source>
        <dbReference type="Pfam" id="PF03819"/>
    </source>
</evidence>
<dbReference type="CDD" id="cd11541">
    <property type="entry name" value="NTP-PPase_u4"/>
    <property type="match status" value="1"/>
</dbReference>